<sequence length="934" mass="106076">MKQFNQPLNIFTCLILCAVAPAGYAEEHTALDEISVSVKQSDIAGSGIGHYQQISETVIKKDRLKRQSATLGNALSGELGVHSNPFGGGASAPIIRGQEGVRVKILQNGLDVVDMSTISPDHAVAADTLLAEQVELIRGANTLLYSTASAAGVINVVDKRIPTQVPKKGYEGEAFTRFDTASKEKLASFGTTLRLHPNIALRLEGLKRNAENYRVPTFQAGDTKINYLPDSNNKSQVGTIGLSWVKDNSYFGVSYSERRDKYGIPGHNHKFDNCFIHIVDVQGREGEALLEKRYYLDDYPHLADDQDLIALHPHHCRSSYDQDSAHSHSNPFGNDDYNHNHAGPQLQLKSRRFDLRSQIASPLSWLEKIRLSFSYADYAHQEIDPGISGASHTDTPELKKVLQELADANKGNVSGNFKNRGYNGKIEFYHQPIWGFSGVFGAQYSKYTSSAVSSVIRSIDSAGKVFRPTFYNNLIENTNKQLSFFASENYIWKDFIFSAGARLDKQTISIPYDLELLKRSRDAVPEGEKHLIVEPNLSPYKQNAFSYLGSAEWFYTPEARVSFTYSRNERLPAPMELYYQGKHLATNSFEHGNKNLRPESSDNFELAFAYNGSKWDYRLNLFHKYFNNYIYNENLRRYGNLFVRRYIQGKATFNGIEAEITYRPTPEYQVTFFGDFVHGRLFDLPKQYYGSVVEKDPQYIYDANKDPNDVPQFYIKYGFTGKQSVQRENRYAPRVSPGRLGMRFNGEFTSNWSGFMEYTYVFPQKKTAVSMSFFECKHDSKDERCQAERAKRIGDREPADRTSLSPEEIAKYNPQNLPENLVLKYVGGSEEAQEKEKTLLKEAIDEKLDEIANIVKGDAIGTIAVREKVYEDPSRGYHALNLGLRYKNTFKKVDYAVEFNVNNVLNQKIYIHTSHQPYVPQMGRNYSLNLSVKF</sequence>
<evidence type="ECO:0000313" key="13">
    <source>
        <dbReference type="Proteomes" id="UP000190023"/>
    </source>
</evidence>
<feature type="region of interest" description="Disordered" evidence="9">
    <location>
        <begin position="319"/>
        <end position="343"/>
    </location>
</feature>
<dbReference type="GO" id="GO:0044718">
    <property type="term" value="P:siderophore transmembrane transport"/>
    <property type="evidence" value="ECO:0007669"/>
    <property type="project" value="TreeGrafter"/>
</dbReference>
<dbReference type="AlphaFoldDB" id="A0A1T0BAA9"/>
<dbReference type="Proteomes" id="UP000190023">
    <property type="component" value="Unassembled WGS sequence"/>
</dbReference>
<dbReference type="Gene3D" id="2.40.170.20">
    <property type="entry name" value="TonB-dependent receptor, beta-barrel domain"/>
    <property type="match status" value="1"/>
</dbReference>
<evidence type="ECO:0000256" key="6">
    <source>
        <dbReference type="ARBA" id="ARBA00023136"/>
    </source>
</evidence>
<keyword evidence="7" id="KW-0998">Cell outer membrane</keyword>
<dbReference type="InterPro" id="IPR000531">
    <property type="entry name" value="Beta-barrel_TonB"/>
</dbReference>
<evidence type="ECO:0000313" key="12">
    <source>
        <dbReference type="EMBL" id="OOS07067.1"/>
    </source>
</evidence>
<feature type="domain" description="TonB-dependent receptor plug" evidence="11">
    <location>
        <begin position="54"/>
        <end position="153"/>
    </location>
</feature>
<gene>
    <name evidence="12" type="ORF">B0188_01380</name>
</gene>
<accession>A0A1T0BAA9</accession>
<dbReference type="Gene3D" id="2.170.130.10">
    <property type="entry name" value="TonB-dependent receptor, plug domain"/>
    <property type="match status" value="1"/>
</dbReference>
<dbReference type="InterPro" id="IPR039426">
    <property type="entry name" value="TonB-dep_rcpt-like"/>
</dbReference>
<dbReference type="STRING" id="123822.B0188_01380"/>
<protein>
    <recommendedName>
        <fullName evidence="14">TonB-dependent receptor</fullName>
    </recommendedName>
</protein>
<dbReference type="PANTHER" id="PTHR30069:SF40">
    <property type="entry name" value="TONB-DEPENDENT RECEPTOR NMB0964-RELATED"/>
    <property type="match status" value="1"/>
</dbReference>
<dbReference type="PANTHER" id="PTHR30069">
    <property type="entry name" value="TONB-DEPENDENT OUTER MEMBRANE RECEPTOR"/>
    <property type="match status" value="1"/>
</dbReference>
<name>A0A1T0BAA9_9PAST</name>
<comment type="similarity">
    <text evidence="8">Belongs to the TonB-dependent receptor family.</text>
</comment>
<dbReference type="InterPro" id="IPR012910">
    <property type="entry name" value="Plug_dom"/>
</dbReference>
<keyword evidence="4" id="KW-0812">Transmembrane</keyword>
<dbReference type="OrthoDB" id="9795928at2"/>
<keyword evidence="2" id="KW-0813">Transport</keyword>
<dbReference type="Pfam" id="PF00593">
    <property type="entry name" value="TonB_dep_Rec_b-barrel"/>
    <property type="match status" value="1"/>
</dbReference>
<comment type="subcellular location">
    <subcellularLocation>
        <location evidence="1">Cell outer membrane</location>
        <topology evidence="1">Multi-pass membrane protein</topology>
    </subcellularLocation>
</comment>
<evidence type="ECO:0000256" key="1">
    <source>
        <dbReference type="ARBA" id="ARBA00004571"/>
    </source>
</evidence>
<evidence type="ECO:0000256" key="7">
    <source>
        <dbReference type="ARBA" id="ARBA00023237"/>
    </source>
</evidence>
<evidence type="ECO:0000256" key="5">
    <source>
        <dbReference type="ARBA" id="ARBA00023077"/>
    </source>
</evidence>
<keyword evidence="5 8" id="KW-0798">TonB box</keyword>
<dbReference type="SUPFAM" id="SSF56935">
    <property type="entry name" value="Porins"/>
    <property type="match status" value="1"/>
</dbReference>
<dbReference type="GO" id="GO:0009279">
    <property type="term" value="C:cell outer membrane"/>
    <property type="evidence" value="ECO:0007669"/>
    <property type="project" value="UniProtKB-SubCell"/>
</dbReference>
<dbReference type="InterPro" id="IPR037066">
    <property type="entry name" value="Plug_dom_sf"/>
</dbReference>
<feature type="domain" description="TonB-dependent receptor-like beta-barrel" evidence="10">
    <location>
        <begin position="329"/>
        <end position="718"/>
    </location>
</feature>
<dbReference type="GO" id="GO:0015344">
    <property type="term" value="F:siderophore uptake transmembrane transporter activity"/>
    <property type="evidence" value="ECO:0007669"/>
    <property type="project" value="TreeGrafter"/>
</dbReference>
<evidence type="ECO:0000259" key="10">
    <source>
        <dbReference type="Pfam" id="PF00593"/>
    </source>
</evidence>
<keyword evidence="3" id="KW-1134">Transmembrane beta strand</keyword>
<evidence type="ECO:0000256" key="8">
    <source>
        <dbReference type="RuleBase" id="RU003357"/>
    </source>
</evidence>
<reference evidence="12 13" key="1">
    <citation type="submission" date="2017-02" db="EMBL/GenBank/DDBJ databases">
        <title>Draft genome sequence of Haemophilus felis CCUG 31170 type strain.</title>
        <authorList>
            <person name="Engstrom-Jakobsson H."/>
            <person name="Salva-Serra F."/>
            <person name="Thorell K."/>
            <person name="Gonzales-Siles L."/>
            <person name="Karlsson R."/>
            <person name="Boulund F."/>
            <person name="Engstrand L."/>
            <person name="Kristiansson E."/>
            <person name="Moore E."/>
        </authorList>
    </citation>
    <scope>NUCLEOTIDE SEQUENCE [LARGE SCALE GENOMIC DNA]</scope>
    <source>
        <strain evidence="12 13">CCUG 31170</strain>
    </source>
</reference>
<evidence type="ECO:0000256" key="4">
    <source>
        <dbReference type="ARBA" id="ARBA00022692"/>
    </source>
</evidence>
<keyword evidence="13" id="KW-1185">Reference proteome</keyword>
<dbReference type="EMBL" id="MUYB01000005">
    <property type="protein sequence ID" value="OOS07067.1"/>
    <property type="molecule type" value="Genomic_DNA"/>
</dbReference>
<evidence type="ECO:0000256" key="2">
    <source>
        <dbReference type="ARBA" id="ARBA00022448"/>
    </source>
</evidence>
<keyword evidence="6 8" id="KW-0472">Membrane</keyword>
<evidence type="ECO:0000259" key="11">
    <source>
        <dbReference type="Pfam" id="PF07715"/>
    </source>
</evidence>
<evidence type="ECO:0000256" key="3">
    <source>
        <dbReference type="ARBA" id="ARBA00022452"/>
    </source>
</evidence>
<dbReference type="Pfam" id="PF07715">
    <property type="entry name" value="Plug"/>
    <property type="match status" value="1"/>
</dbReference>
<proteinExistence type="inferred from homology"/>
<evidence type="ECO:0000256" key="9">
    <source>
        <dbReference type="SAM" id="MobiDB-lite"/>
    </source>
</evidence>
<evidence type="ECO:0008006" key="14">
    <source>
        <dbReference type="Google" id="ProtNLM"/>
    </source>
</evidence>
<organism evidence="12 13">
    <name type="scientific">[Haemophilus] felis</name>
    <dbReference type="NCBI Taxonomy" id="123822"/>
    <lineage>
        <taxon>Bacteria</taxon>
        <taxon>Pseudomonadati</taxon>
        <taxon>Pseudomonadota</taxon>
        <taxon>Gammaproteobacteria</taxon>
        <taxon>Pasteurellales</taxon>
        <taxon>Pasteurellaceae</taxon>
    </lineage>
</organism>
<dbReference type="InterPro" id="IPR036942">
    <property type="entry name" value="Beta-barrel_TonB_sf"/>
</dbReference>
<comment type="caution">
    <text evidence="12">The sequence shown here is derived from an EMBL/GenBank/DDBJ whole genome shotgun (WGS) entry which is preliminary data.</text>
</comment>